<protein>
    <submittedName>
        <fullName evidence="1">Uncharacterized protein</fullName>
    </submittedName>
</protein>
<reference evidence="1" key="1">
    <citation type="submission" date="2020-04" db="EMBL/GenBank/DDBJ databases">
        <authorList>
            <person name="Chiriac C."/>
            <person name="Salcher M."/>
            <person name="Ghai R."/>
            <person name="Kavagutti S V."/>
        </authorList>
    </citation>
    <scope>NUCLEOTIDE SEQUENCE</scope>
</reference>
<accession>A0A6J5KPB8</accession>
<dbReference type="EMBL" id="LR796154">
    <property type="protein sequence ID" value="CAB4121980.1"/>
    <property type="molecule type" value="Genomic_DNA"/>
</dbReference>
<organism evidence="1">
    <name type="scientific">uncultured Caudovirales phage</name>
    <dbReference type="NCBI Taxonomy" id="2100421"/>
    <lineage>
        <taxon>Viruses</taxon>
        <taxon>Duplodnaviria</taxon>
        <taxon>Heunggongvirae</taxon>
        <taxon>Uroviricota</taxon>
        <taxon>Caudoviricetes</taxon>
        <taxon>Peduoviridae</taxon>
        <taxon>Maltschvirus</taxon>
        <taxon>Maltschvirus maltsch</taxon>
    </lineage>
</organism>
<evidence type="ECO:0000313" key="1">
    <source>
        <dbReference type="EMBL" id="CAB4121980.1"/>
    </source>
</evidence>
<proteinExistence type="predicted"/>
<gene>
    <name evidence="1" type="ORF">UFOVP17_37</name>
</gene>
<sequence length="76" mass="8726">MTETKINSNSDLLGFLVMKMASDKKDWFGFPEQRVTGINLVHEIAKHHADKMSPQEVVSYVKELNDAIYQGFIKVR</sequence>
<name>A0A6J5KPB8_9CAUD</name>